<name>A0ACB0YG10_MELEN</name>
<proteinExistence type="predicted"/>
<sequence length="55" mass="6042">MTFAAHVTLTPSLIVVLHIPNNPTFLTFFRNIAEATIEVMPITVVIEECLGTMLA</sequence>
<keyword evidence="2" id="KW-1185">Reference proteome</keyword>
<gene>
    <name evidence="1" type="ORF">MENTE1834_LOCUS11662</name>
</gene>
<dbReference type="Proteomes" id="UP001497535">
    <property type="component" value="Unassembled WGS sequence"/>
</dbReference>
<dbReference type="EMBL" id="CAVMJV010000011">
    <property type="protein sequence ID" value="CAK5045085.1"/>
    <property type="molecule type" value="Genomic_DNA"/>
</dbReference>
<evidence type="ECO:0000313" key="2">
    <source>
        <dbReference type="Proteomes" id="UP001497535"/>
    </source>
</evidence>
<accession>A0ACB0YG10</accession>
<organism evidence="1 2">
    <name type="scientific">Meloidogyne enterolobii</name>
    <name type="common">Root-knot nematode worm</name>
    <name type="synonym">Meloidogyne mayaguensis</name>
    <dbReference type="NCBI Taxonomy" id="390850"/>
    <lineage>
        <taxon>Eukaryota</taxon>
        <taxon>Metazoa</taxon>
        <taxon>Ecdysozoa</taxon>
        <taxon>Nematoda</taxon>
        <taxon>Chromadorea</taxon>
        <taxon>Rhabditida</taxon>
        <taxon>Tylenchina</taxon>
        <taxon>Tylenchomorpha</taxon>
        <taxon>Tylenchoidea</taxon>
        <taxon>Meloidogynidae</taxon>
        <taxon>Meloidogyninae</taxon>
        <taxon>Meloidogyne</taxon>
    </lineage>
</organism>
<evidence type="ECO:0000313" key="1">
    <source>
        <dbReference type="EMBL" id="CAK5045085.1"/>
    </source>
</evidence>
<protein>
    <submittedName>
        <fullName evidence="1">Uncharacterized protein</fullName>
    </submittedName>
</protein>
<reference evidence="1" key="1">
    <citation type="submission" date="2023-11" db="EMBL/GenBank/DDBJ databases">
        <authorList>
            <person name="Poullet M."/>
        </authorList>
    </citation>
    <scope>NUCLEOTIDE SEQUENCE</scope>
    <source>
        <strain evidence="1">E1834</strain>
    </source>
</reference>
<comment type="caution">
    <text evidence="1">The sequence shown here is derived from an EMBL/GenBank/DDBJ whole genome shotgun (WGS) entry which is preliminary data.</text>
</comment>